<dbReference type="EMBL" id="KE346365">
    <property type="protein sequence ID" value="KJE93175.1"/>
    <property type="molecule type" value="Genomic_DNA"/>
</dbReference>
<reference evidence="4" key="1">
    <citation type="submission" date="2011-02" db="EMBL/GenBank/DDBJ databases">
        <title>The Genome Sequence of Capsaspora owczarzaki ATCC 30864.</title>
        <authorList>
            <person name="Russ C."/>
            <person name="Cuomo C."/>
            <person name="Burger G."/>
            <person name="Gray M.W."/>
            <person name="Holland P.W.H."/>
            <person name="King N."/>
            <person name="Lang F.B.F."/>
            <person name="Roger A.J."/>
            <person name="Ruiz-Trillo I."/>
            <person name="Young S.K."/>
            <person name="Zeng Q."/>
            <person name="Gargeya S."/>
            <person name="Alvarado L."/>
            <person name="Berlin A."/>
            <person name="Chapman S.B."/>
            <person name="Chen Z."/>
            <person name="Freedman E."/>
            <person name="Gellesch M."/>
            <person name="Goldberg J."/>
            <person name="Griggs A."/>
            <person name="Gujja S."/>
            <person name="Heilman E."/>
            <person name="Heiman D."/>
            <person name="Howarth C."/>
            <person name="Mehta T."/>
            <person name="Neiman D."/>
            <person name="Pearson M."/>
            <person name="Roberts A."/>
            <person name="Saif S."/>
            <person name="Shea T."/>
            <person name="Shenoy N."/>
            <person name="Sisk P."/>
            <person name="Stolte C."/>
            <person name="Sykes S."/>
            <person name="White J."/>
            <person name="Yandava C."/>
            <person name="Haas B."/>
            <person name="Nusbaum C."/>
            <person name="Birren B."/>
        </authorList>
    </citation>
    <scope>NUCLEOTIDE SEQUENCE</scope>
    <source>
        <strain evidence="4">ATCC 30864</strain>
    </source>
</reference>
<dbReference type="OMA" id="NNAWEEL"/>
<dbReference type="AlphaFoldDB" id="A0A0D2WPC3"/>
<dbReference type="InterPro" id="IPR012340">
    <property type="entry name" value="NA-bd_OB-fold"/>
</dbReference>
<feature type="compositionally biased region" description="Low complexity" evidence="2">
    <location>
        <begin position="122"/>
        <end position="142"/>
    </location>
</feature>
<dbReference type="Gene3D" id="3.40.1280.10">
    <property type="match status" value="2"/>
</dbReference>
<protein>
    <submittedName>
        <fullName evidence="3">DNA segment Chr 2 Wayne State University 81 expressed</fullName>
    </submittedName>
</protein>
<dbReference type="PhylomeDB" id="A0A0D2WPC3"/>
<comment type="similarity">
    <text evidence="1">Belongs to the class IV-like SAM-binding methyltransferase superfamily.</text>
</comment>
<evidence type="ECO:0000256" key="1">
    <source>
        <dbReference type="ARBA" id="ARBA00009841"/>
    </source>
</evidence>
<evidence type="ECO:0000313" key="3">
    <source>
        <dbReference type="EMBL" id="KJE93175.1"/>
    </source>
</evidence>
<dbReference type="InParanoid" id="A0A0D2WPC3"/>
<dbReference type="SUPFAM" id="SSF75217">
    <property type="entry name" value="alpha/beta knot"/>
    <property type="match status" value="1"/>
</dbReference>
<dbReference type="SUPFAM" id="SSF50249">
    <property type="entry name" value="Nucleic acid-binding proteins"/>
    <property type="match status" value="1"/>
</dbReference>
<name>A0A0D2WPC3_CAPO3</name>
<evidence type="ECO:0000313" key="4">
    <source>
        <dbReference type="Proteomes" id="UP000008743"/>
    </source>
</evidence>
<dbReference type="FunCoup" id="A0A0D2WPC3">
    <property type="interactions" value="445"/>
</dbReference>
<keyword evidence="4" id="KW-1185">Reference proteome</keyword>
<dbReference type="eggNOG" id="KOG3925">
    <property type="taxonomic scope" value="Eukaryota"/>
</dbReference>
<feature type="region of interest" description="Disordered" evidence="2">
    <location>
        <begin position="311"/>
        <end position="348"/>
    </location>
</feature>
<dbReference type="PANTHER" id="PTHR12150:SF13">
    <property type="entry name" value="METHYLTRANSFERASE C9ORF114-RELATED"/>
    <property type="match status" value="1"/>
</dbReference>
<dbReference type="OrthoDB" id="361029at2759"/>
<dbReference type="PANTHER" id="PTHR12150">
    <property type="entry name" value="CLASS IV SAM-BINDING METHYLTRANSFERASE-RELATED"/>
    <property type="match status" value="1"/>
</dbReference>
<proteinExistence type="inferred from homology"/>
<evidence type="ECO:0000256" key="2">
    <source>
        <dbReference type="SAM" id="MobiDB-lite"/>
    </source>
</evidence>
<dbReference type="InterPro" id="IPR029026">
    <property type="entry name" value="tRNA_m1G_MTases_N"/>
</dbReference>
<gene>
    <name evidence="3" type="ORF">CAOG_004001</name>
</gene>
<dbReference type="Proteomes" id="UP000008743">
    <property type="component" value="Unassembled WGS sequence"/>
</dbReference>
<dbReference type="InterPro" id="IPR003750">
    <property type="entry name" value="Put_MeTrfase-C9orf114-like"/>
</dbReference>
<sequence length="543" mass="57944">MQKYNSDDDDEPDYTAMSSAAHGAADGLGSVLRPKRRNHRQEKELQREKKKSRIERAIEQSRAAGPAGQRPIGGAASERAWKSSNHGDAPSADGHAAYSNRDGENDDGDDATGGTVAGGAGSSSKSAPPPRGGSHSSSSASGRFHRPGFYPAEDAAAAAGGANSEATQQARMNAGLGPRAYTVSVAIPGSVLHLAQSAELKTYMAGQIARSLSLFNVDEIVIYNDGSGGKQASSSIVTTEGEFEGAGKQATSNPDVFLARVLQYLETPQYLRRQLFPMHRDLKFAGLLAPIESAHHPKQDEFVEFREGLVQSRSKGQRGNAHSHGPASAWDDQEGGEQHHSAPLPTSSFVDVGLRTEAKINVALQPGTRVTVQFPQWSVDNKDGHFSQPSHHRYPSGNVVTPSLPRELRGLYWGYSVRLVPTLSRALVDCPFNERGRYDLLIGAGDEGDSVDDMSELPEFKHALIVFGGVSGLPAAIEADESMEAHNPRAVFSKFLSTCPSRGCRSVRPDESLLISLAALRPHLAHAGVKSTGGVTKSTAKRS</sequence>
<dbReference type="RefSeq" id="XP_004347826.1">
    <property type="nucleotide sequence ID" value="XM_004347776.2"/>
</dbReference>
<dbReference type="CDD" id="cd18086">
    <property type="entry name" value="HsC9orf114-like"/>
    <property type="match status" value="1"/>
</dbReference>
<accession>A0A0D2WPC3</accession>
<dbReference type="STRING" id="595528.A0A0D2WPC3"/>
<dbReference type="InterPro" id="IPR029028">
    <property type="entry name" value="Alpha/beta_knot_MTases"/>
</dbReference>
<organism evidence="3 4">
    <name type="scientific">Capsaspora owczarzaki (strain ATCC 30864)</name>
    <dbReference type="NCBI Taxonomy" id="595528"/>
    <lineage>
        <taxon>Eukaryota</taxon>
        <taxon>Filasterea</taxon>
        <taxon>Capsaspora</taxon>
    </lineage>
</organism>
<dbReference type="Pfam" id="PF02598">
    <property type="entry name" value="Methyltrn_RNA_3"/>
    <property type="match status" value="1"/>
</dbReference>
<feature type="region of interest" description="Disordered" evidence="2">
    <location>
        <begin position="1"/>
        <end position="148"/>
    </location>
</feature>